<feature type="domain" description="RFX-type winged-helix" evidence="7">
    <location>
        <begin position="245"/>
        <end position="320"/>
    </location>
</feature>
<dbReference type="Pfam" id="PF02257">
    <property type="entry name" value="RFX_DNA_binding"/>
    <property type="match status" value="1"/>
</dbReference>
<dbReference type="PROSITE" id="PS51526">
    <property type="entry name" value="RFX_DBD"/>
    <property type="match status" value="1"/>
</dbReference>
<dbReference type="AlphaFoldDB" id="A0AAV4R4M1"/>
<keyword evidence="9" id="KW-1185">Reference proteome</keyword>
<dbReference type="InterPro" id="IPR003150">
    <property type="entry name" value="DNA-bd_RFX"/>
</dbReference>
<dbReference type="PANTHER" id="PTHR12619:SF33">
    <property type="entry name" value="RFX, ISOFORM H"/>
    <property type="match status" value="1"/>
</dbReference>
<feature type="compositionally biased region" description="Polar residues" evidence="6">
    <location>
        <begin position="40"/>
        <end position="66"/>
    </location>
</feature>
<evidence type="ECO:0000256" key="3">
    <source>
        <dbReference type="ARBA" id="ARBA00023125"/>
    </source>
</evidence>
<evidence type="ECO:0000259" key="7">
    <source>
        <dbReference type="PROSITE" id="PS51526"/>
    </source>
</evidence>
<feature type="compositionally biased region" description="Polar residues" evidence="6">
    <location>
        <begin position="751"/>
        <end position="760"/>
    </location>
</feature>
<keyword evidence="3" id="KW-0238">DNA-binding</keyword>
<keyword evidence="5" id="KW-0539">Nucleus</keyword>
<feature type="region of interest" description="Disordered" evidence="6">
    <location>
        <begin position="365"/>
        <end position="390"/>
    </location>
</feature>
<dbReference type="GO" id="GO:0005634">
    <property type="term" value="C:nucleus"/>
    <property type="evidence" value="ECO:0007669"/>
    <property type="project" value="UniProtKB-SubCell"/>
</dbReference>
<dbReference type="InterPro" id="IPR039779">
    <property type="entry name" value="RFX-like"/>
</dbReference>
<feature type="compositionally biased region" description="Low complexity" evidence="6">
    <location>
        <begin position="180"/>
        <end position="191"/>
    </location>
</feature>
<dbReference type="InterPro" id="IPR036388">
    <property type="entry name" value="WH-like_DNA-bd_sf"/>
</dbReference>
<reference evidence="8 9" key="1">
    <citation type="submission" date="2021-06" db="EMBL/GenBank/DDBJ databases">
        <title>Caerostris darwini draft genome.</title>
        <authorList>
            <person name="Kono N."/>
            <person name="Arakawa K."/>
        </authorList>
    </citation>
    <scope>NUCLEOTIDE SEQUENCE [LARGE SCALE GENOMIC DNA]</scope>
</reference>
<dbReference type="Pfam" id="PF25340">
    <property type="entry name" value="BCD_RFX"/>
    <property type="match status" value="1"/>
</dbReference>
<name>A0AAV4R4M1_9ARAC</name>
<feature type="region of interest" description="Disordered" evidence="6">
    <location>
        <begin position="741"/>
        <end position="760"/>
    </location>
</feature>
<evidence type="ECO:0000256" key="1">
    <source>
        <dbReference type="ARBA" id="ARBA00004123"/>
    </source>
</evidence>
<keyword evidence="2" id="KW-0805">Transcription regulation</keyword>
<evidence type="ECO:0000256" key="2">
    <source>
        <dbReference type="ARBA" id="ARBA00023015"/>
    </source>
</evidence>
<protein>
    <submittedName>
        <fullName evidence="8">MHC class II regulatory factor RFX1</fullName>
    </submittedName>
</protein>
<feature type="compositionally biased region" description="Basic and acidic residues" evidence="6">
    <location>
        <begin position="366"/>
        <end position="377"/>
    </location>
</feature>
<comment type="subcellular location">
    <subcellularLocation>
        <location evidence="1">Nucleus</location>
    </subcellularLocation>
</comment>
<evidence type="ECO:0000256" key="5">
    <source>
        <dbReference type="ARBA" id="ARBA00023242"/>
    </source>
</evidence>
<gene>
    <name evidence="8" type="primary">RFX1</name>
    <name evidence="8" type="ORF">CDAR_68851</name>
</gene>
<organism evidence="8 9">
    <name type="scientific">Caerostris darwini</name>
    <dbReference type="NCBI Taxonomy" id="1538125"/>
    <lineage>
        <taxon>Eukaryota</taxon>
        <taxon>Metazoa</taxon>
        <taxon>Ecdysozoa</taxon>
        <taxon>Arthropoda</taxon>
        <taxon>Chelicerata</taxon>
        <taxon>Arachnida</taxon>
        <taxon>Araneae</taxon>
        <taxon>Araneomorphae</taxon>
        <taxon>Entelegynae</taxon>
        <taxon>Araneoidea</taxon>
        <taxon>Araneidae</taxon>
        <taxon>Caerostris</taxon>
    </lineage>
</organism>
<sequence length="760" mass="85195">MVAMVTVEQHLGIVVMTTQPNFVPDLPSVNNKGKAVMPRASQQQSEPQNLSSSQTSEGQATSGQSTSLFTRQISAQEAPLSLAKVLVPAGQLAVVAHSFSEQPSQQQSVLFQALTAQSPIIALTVPSQDGERHEITVPGVQYIDEGGGSNVFSTPVSQMTTFSIYTPETASMYTPNSTSYYNSTSSSDNYSQVNMNEDQGPDNGCTSYNENQDVFQVLDESNLTESENSPVQASCYPNSRLSADSINWLVENYEVANGMSVPRSIMYSHYLKHCNDQEMEPLNAASFGKLIRSVFPGLKTRRLGTRGNSKYHYYGIRLKPSSPINRTMEDIVNTTYRHNSYNHVHSRVKSEHGIKVENNVNCNGKRYLDSDDTDKKGSASSQPKSHSHFLGDASTAIPDVDIDLVGFPFPSGITIEKISLFRNAYRKHCENILEAVINFQFSEVESLWRSFWDTSTENMSNSDSDLVKPFLLDLVNYKPIQEFIKQTDFQFYQNLVDVLIPDVLRLVPATLNQAIRNFAKSLEGGLRAAITECSDDILKIKMSAIRAFAQTLRRYTSLNHLAQAAKAVLQCPRQTKQMTLDLNKVDFRNIQEQASYVCKCDESTVRGIWTSFRETLQRGMWLEGWATWLENIVHKTLEPYTSKPTYPKAARNFLLKWSYYSALVMRDLTLRSAASFGSFHLLRLLYDEFLFFVIEHCIAKAIGCPSIAVMGEYLFCGQPEELTDMFDSTLSCDKNENQSNELITKKESSQDCEPSTISQD</sequence>
<evidence type="ECO:0000313" key="8">
    <source>
        <dbReference type="EMBL" id="GIY16357.1"/>
    </source>
</evidence>
<feature type="region of interest" description="Disordered" evidence="6">
    <location>
        <begin position="26"/>
        <end position="66"/>
    </location>
</feature>
<dbReference type="InterPro" id="IPR057321">
    <property type="entry name" value="RFX1-4/6/8-like_BCD"/>
</dbReference>
<dbReference type="PANTHER" id="PTHR12619">
    <property type="entry name" value="RFX TRANSCRIPTION FACTOR FAMILY"/>
    <property type="match status" value="1"/>
</dbReference>
<comment type="caution">
    <text evidence="8">The sequence shown here is derived from an EMBL/GenBank/DDBJ whole genome shotgun (WGS) entry which is preliminary data.</text>
</comment>
<dbReference type="EMBL" id="BPLQ01005687">
    <property type="protein sequence ID" value="GIY16357.1"/>
    <property type="molecule type" value="Genomic_DNA"/>
</dbReference>
<evidence type="ECO:0000313" key="9">
    <source>
        <dbReference type="Proteomes" id="UP001054837"/>
    </source>
</evidence>
<evidence type="ECO:0000256" key="6">
    <source>
        <dbReference type="SAM" id="MobiDB-lite"/>
    </source>
</evidence>
<proteinExistence type="predicted"/>
<accession>A0AAV4R4M1</accession>
<feature type="region of interest" description="Disordered" evidence="6">
    <location>
        <begin position="180"/>
        <end position="209"/>
    </location>
</feature>
<keyword evidence="4" id="KW-0804">Transcription</keyword>
<dbReference type="Proteomes" id="UP001054837">
    <property type="component" value="Unassembled WGS sequence"/>
</dbReference>
<dbReference type="InterPro" id="IPR036390">
    <property type="entry name" value="WH_DNA-bd_sf"/>
</dbReference>
<dbReference type="Gene3D" id="1.10.10.10">
    <property type="entry name" value="Winged helix-like DNA-binding domain superfamily/Winged helix DNA-binding domain"/>
    <property type="match status" value="1"/>
</dbReference>
<dbReference type="FunFam" id="1.10.10.10:FF:000017">
    <property type="entry name" value="transcription factor RFX3 isoform X1"/>
    <property type="match status" value="1"/>
</dbReference>
<dbReference type="SUPFAM" id="SSF46785">
    <property type="entry name" value="Winged helix' DNA-binding domain"/>
    <property type="match status" value="1"/>
</dbReference>
<dbReference type="GO" id="GO:0000978">
    <property type="term" value="F:RNA polymerase II cis-regulatory region sequence-specific DNA binding"/>
    <property type="evidence" value="ECO:0007669"/>
    <property type="project" value="TreeGrafter"/>
</dbReference>
<dbReference type="GO" id="GO:0000981">
    <property type="term" value="F:DNA-binding transcription factor activity, RNA polymerase II-specific"/>
    <property type="evidence" value="ECO:0007669"/>
    <property type="project" value="TreeGrafter"/>
</dbReference>
<evidence type="ECO:0000256" key="4">
    <source>
        <dbReference type="ARBA" id="ARBA00023163"/>
    </source>
</evidence>